<dbReference type="SUPFAM" id="SSF52540">
    <property type="entry name" value="P-loop containing nucleoside triphosphate hydrolases"/>
    <property type="match status" value="1"/>
</dbReference>
<name>A0A343LE67_9CAUD</name>
<organism evidence="2 3">
    <name type="scientific">Leptospira phage LE3</name>
    <dbReference type="NCBI Taxonomy" id="2041382"/>
    <lineage>
        <taxon>Viruses</taxon>
        <taxon>Duplodnaviria</taxon>
        <taxon>Heunggongvirae</taxon>
        <taxon>Uroviricota</taxon>
        <taxon>Caudoviricetes</taxon>
        <taxon>Nylescharonvirus</taxon>
        <taxon>Nylescharonvirus LE3</taxon>
    </lineage>
</organism>
<dbReference type="GO" id="GO:0016740">
    <property type="term" value="F:transferase activity"/>
    <property type="evidence" value="ECO:0007669"/>
    <property type="project" value="UniProtKB-KW"/>
</dbReference>
<reference evidence="2 3" key="1">
    <citation type="journal article" date="2018" name="Sci. Rep.">
        <title>Characterization of LE3 and LE4, the only lytic phages known to infect the spirochete Leptospira.</title>
        <authorList>
            <person name="Schiettekatte O."/>
            <person name="Vincent A.T."/>
            <person name="Malosse C."/>
            <person name="Lechat P."/>
            <person name="Chamot-Rooke J."/>
            <person name="Veyrier F.J."/>
            <person name="Picardeau M."/>
            <person name="Bourhy P."/>
        </authorList>
    </citation>
    <scope>NUCLEOTIDE SEQUENCE [LARGE SCALE GENOMIC DNA]</scope>
</reference>
<dbReference type="EMBL" id="MF974396">
    <property type="protein sequence ID" value="ATN94977.1"/>
    <property type="molecule type" value="Genomic_DNA"/>
</dbReference>
<dbReference type="SUPFAM" id="SSF55729">
    <property type="entry name" value="Acyl-CoA N-acyltransferases (Nat)"/>
    <property type="match status" value="1"/>
</dbReference>
<evidence type="ECO:0000313" key="3">
    <source>
        <dbReference type="Proteomes" id="UP000259602"/>
    </source>
</evidence>
<evidence type="ECO:0000259" key="1">
    <source>
        <dbReference type="SMART" id="SM00382"/>
    </source>
</evidence>
<protein>
    <submittedName>
        <fullName evidence="2">Putative GNAT family N-acetyltransferase</fullName>
    </submittedName>
</protein>
<dbReference type="Proteomes" id="UP000259602">
    <property type="component" value="Segment"/>
</dbReference>
<dbReference type="KEGG" id="vg:55605481"/>
<dbReference type="Gene3D" id="3.40.50.300">
    <property type="entry name" value="P-loop containing nucleotide triphosphate hydrolases"/>
    <property type="match status" value="1"/>
</dbReference>
<dbReference type="InterPro" id="IPR027417">
    <property type="entry name" value="P-loop_NTPase"/>
</dbReference>
<dbReference type="GeneID" id="55605481"/>
<keyword evidence="3" id="KW-1185">Reference proteome</keyword>
<dbReference type="CDD" id="cd00267">
    <property type="entry name" value="ABC_ATPase"/>
    <property type="match status" value="1"/>
</dbReference>
<dbReference type="RefSeq" id="YP_009835409.1">
    <property type="nucleotide sequence ID" value="NC_048678.1"/>
</dbReference>
<evidence type="ECO:0000313" key="2">
    <source>
        <dbReference type="EMBL" id="ATN94977.1"/>
    </source>
</evidence>
<dbReference type="InterPro" id="IPR016181">
    <property type="entry name" value="Acyl_CoA_acyltransferase"/>
</dbReference>
<keyword evidence="2" id="KW-0808">Transferase</keyword>
<accession>A0A343LE67</accession>
<feature type="domain" description="AAA+ ATPase" evidence="1">
    <location>
        <begin position="47"/>
        <end position="208"/>
    </location>
</feature>
<dbReference type="SMART" id="SM00382">
    <property type="entry name" value="AAA"/>
    <property type="match status" value="1"/>
</dbReference>
<sequence>MRNYHVTLETKIDEKDFYVKRASGSVDLDVSKKLVHEVSIDADLESPFHIGLIIGNSGSGKTSFAESIFGKESLFTNYDENLPLINQFSEKYSYEDRVKILSSIGLNSVPAWVKPLKILSNGERARAEIAIRLQEKDLVCIDEFTSVVDRSVAKIMSHSIQKHARKVDKKIILISVHYDIIEWLNPCWIIDMNAQTFEDRRLLWQGSKRTEQLEFQIKKCSRESWKYFSKYHYLSDNLPGGAIHLFGLFHKDKQIGFQCFANYNPGNQKMMHSNRTVIDPEYTGLGLGIELINKTSLIMKRMGYDVRAKFSNRAIYESMKKNNEWVFQGNSDNFEKSQFKPGGSIENKTIRRQGVVTYNFKYIGKK</sequence>
<proteinExistence type="predicted"/>
<dbReference type="InterPro" id="IPR003593">
    <property type="entry name" value="AAA+_ATPase"/>
</dbReference>